<dbReference type="EMBL" id="JACOOS010000013">
    <property type="protein sequence ID" value="MBC5678181.1"/>
    <property type="molecule type" value="Genomic_DNA"/>
</dbReference>
<reference evidence="2 3" key="1">
    <citation type="submission" date="2020-08" db="EMBL/GenBank/DDBJ databases">
        <title>Genome public.</title>
        <authorList>
            <person name="Liu C."/>
            <person name="Sun Q."/>
        </authorList>
    </citation>
    <scope>NUCLEOTIDE SEQUENCE [LARGE SCALE GENOMIC DNA]</scope>
    <source>
        <strain evidence="2 3">NSJ-7</strain>
    </source>
</reference>
<protein>
    <submittedName>
        <fullName evidence="2">Helix-turn-helix transcriptional regulator</fullName>
    </submittedName>
</protein>
<gene>
    <name evidence="2" type="ORF">H8S22_11385</name>
</gene>
<accession>A0ABR7FUP5</accession>
<dbReference type="SMART" id="SM00530">
    <property type="entry name" value="HTH_XRE"/>
    <property type="match status" value="1"/>
</dbReference>
<dbReference type="PROSITE" id="PS50943">
    <property type="entry name" value="HTH_CROC1"/>
    <property type="match status" value="1"/>
</dbReference>
<dbReference type="CDD" id="cd00093">
    <property type="entry name" value="HTH_XRE"/>
    <property type="match status" value="1"/>
</dbReference>
<keyword evidence="3" id="KW-1185">Reference proteome</keyword>
<comment type="caution">
    <text evidence="2">The sequence shown here is derived from an EMBL/GenBank/DDBJ whole genome shotgun (WGS) entry which is preliminary data.</text>
</comment>
<evidence type="ECO:0000313" key="3">
    <source>
        <dbReference type="Proteomes" id="UP000635828"/>
    </source>
</evidence>
<dbReference type="InterPro" id="IPR010982">
    <property type="entry name" value="Lambda_DNA-bd_dom_sf"/>
</dbReference>
<proteinExistence type="predicted"/>
<name>A0ABR7FUP5_9FIRM</name>
<dbReference type="Proteomes" id="UP000635828">
    <property type="component" value="Unassembled WGS sequence"/>
</dbReference>
<organism evidence="2 3">
    <name type="scientific">Anaerostipes hominis</name>
    <name type="common">ex Liu et al. 2021</name>
    <dbReference type="NCBI Taxonomy" id="2763018"/>
    <lineage>
        <taxon>Bacteria</taxon>
        <taxon>Bacillati</taxon>
        <taxon>Bacillota</taxon>
        <taxon>Clostridia</taxon>
        <taxon>Lachnospirales</taxon>
        <taxon>Lachnospiraceae</taxon>
        <taxon>Anaerostipes</taxon>
    </lineage>
</organism>
<sequence>MKNNIKKYIDKKGMNMKQASELSGVPYRTLQNWVDGTRIPRDVYQIEKLARALDCTIYDLIDFE</sequence>
<feature type="domain" description="HTH cro/C1-type" evidence="1">
    <location>
        <begin position="5"/>
        <end position="60"/>
    </location>
</feature>
<dbReference type="Pfam" id="PF13443">
    <property type="entry name" value="HTH_26"/>
    <property type="match status" value="1"/>
</dbReference>
<dbReference type="RefSeq" id="WP_186992449.1">
    <property type="nucleotide sequence ID" value="NZ_JACOOS010000013.1"/>
</dbReference>
<evidence type="ECO:0000259" key="1">
    <source>
        <dbReference type="PROSITE" id="PS50943"/>
    </source>
</evidence>
<evidence type="ECO:0000313" key="2">
    <source>
        <dbReference type="EMBL" id="MBC5678181.1"/>
    </source>
</evidence>
<dbReference type="SUPFAM" id="SSF47413">
    <property type="entry name" value="lambda repressor-like DNA-binding domains"/>
    <property type="match status" value="1"/>
</dbReference>
<dbReference type="InterPro" id="IPR001387">
    <property type="entry name" value="Cro/C1-type_HTH"/>
</dbReference>
<dbReference type="Gene3D" id="1.10.260.40">
    <property type="entry name" value="lambda repressor-like DNA-binding domains"/>
    <property type="match status" value="1"/>
</dbReference>